<evidence type="ECO:0000256" key="14">
    <source>
        <dbReference type="SAM" id="Phobius"/>
    </source>
</evidence>
<keyword evidence="5 14" id="KW-0812">Transmembrane</keyword>
<dbReference type="GO" id="GO:0098794">
    <property type="term" value="C:postsynapse"/>
    <property type="evidence" value="ECO:0007669"/>
    <property type="project" value="GOC"/>
</dbReference>
<evidence type="ECO:0000256" key="2">
    <source>
        <dbReference type="ARBA" id="ARBA00009848"/>
    </source>
</evidence>
<evidence type="ECO:0000256" key="3">
    <source>
        <dbReference type="ARBA" id="ARBA00022448"/>
    </source>
</evidence>
<dbReference type="InterPro" id="IPR053792">
    <property type="entry name" value="P2X_RECEPTOR_CS"/>
</dbReference>
<keyword evidence="8 14" id="KW-0472">Membrane</keyword>
<comment type="similarity">
    <text evidence="2">Belongs to the P2X receptor family.</text>
</comment>
<keyword evidence="3" id="KW-0813">Transport</keyword>
<organism evidence="15">
    <name type="scientific">Mesocestoides corti</name>
    <name type="common">Flatworm</name>
    <dbReference type="NCBI Taxonomy" id="53468"/>
    <lineage>
        <taxon>Eukaryota</taxon>
        <taxon>Metazoa</taxon>
        <taxon>Spiralia</taxon>
        <taxon>Lophotrochozoa</taxon>
        <taxon>Platyhelminthes</taxon>
        <taxon>Cestoda</taxon>
        <taxon>Eucestoda</taxon>
        <taxon>Cyclophyllidea</taxon>
        <taxon>Mesocestoididae</taxon>
        <taxon>Mesocestoides</taxon>
    </lineage>
</organism>
<keyword evidence="10" id="KW-0325">Glycoprotein</keyword>
<dbReference type="PANTHER" id="PTHR10125:SF31">
    <property type="entry name" value="P2X RECEPTOR E"/>
    <property type="match status" value="1"/>
</dbReference>
<name>A0A5K3EVU0_MESCO</name>
<dbReference type="GO" id="GO:0033198">
    <property type="term" value="P:response to ATP"/>
    <property type="evidence" value="ECO:0007669"/>
    <property type="project" value="InterPro"/>
</dbReference>
<evidence type="ECO:0000256" key="5">
    <source>
        <dbReference type="ARBA" id="ARBA00022692"/>
    </source>
</evidence>
<dbReference type="PROSITE" id="PS01212">
    <property type="entry name" value="P2X_RECEPTOR"/>
    <property type="match status" value="1"/>
</dbReference>
<evidence type="ECO:0000256" key="11">
    <source>
        <dbReference type="ARBA" id="ARBA00023286"/>
    </source>
</evidence>
<dbReference type="Gene3D" id="2.60.490.10">
    <property type="entry name" value="atp-gated p2x4 ion channel domain"/>
    <property type="match status" value="1"/>
</dbReference>
<dbReference type="GO" id="GO:0070588">
    <property type="term" value="P:calcium ion transmembrane transport"/>
    <property type="evidence" value="ECO:0007669"/>
    <property type="project" value="TreeGrafter"/>
</dbReference>
<dbReference type="InterPro" id="IPR027309">
    <property type="entry name" value="P2X_extracellular_dom_sf"/>
</dbReference>
<dbReference type="InterPro" id="IPR059116">
    <property type="entry name" value="P2X_receptor"/>
</dbReference>
<keyword evidence="11" id="KW-1071">Ligand-gated ion channel</keyword>
<sequence length="449" mass="50635">MRLLDILFTYETPKMVEITNYKIGIFHRLLQLVIGVYVIWYVLSRHSQFINSWVIIYEKGYQVNDEVVSSTVTKTKGLMFDTWNSKNETFTLILDSADIVRPSLENNAFFVTTHQIVTPNQTPGRCPGVVFLFLIVKVLTSKTSCLNDSDCKKLEISVSEAGIKTGKCIILQDGIGVCELYAWCPLENDTIVVNYDLNARFEMISNYTVYIKNDIEYPKFHLKRRNRDAWESTKPLGSCRYNPDHPVDKNCPIFKFTTIFKEVGLTPETLIRGGVIGIIINWDCDLDWGIDSCKPTYSFTNLDVLNDGSSGFNYRYALRYRQDGRIYRDLVKAIGLRFSIFVHGTAGKFSIIPLLLNVGSGLALLSVAPTICDIIILNIIGSKNVYKTAKFEVLTEAEISRRSNQSRNDLSGEGPVVDTCLIHKEALSGGMPKHLAVSSTDKSEEKPVL</sequence>
<dbReference type="AlphaFoldDB" id="A0A5K3EVU0"/>
<protein>
    <submittedName>
        <fullName evidence="15">ATP receptor</fullName>
    </submittedName>
</protein>
<feature type="transmembrane region" description="Helical" evidence="14">
    <location>
        <begin position="25"/>
        <end position="43"/>
    </location>
</feature>
<evidence type="ECO:0000256" key="13">
    <source>
        <dbReference type="ARBA" id="ARBA00036634"/>
    </source>
</evidence>
<dbReference type="PRINTS" id="PR01307">
    <property type="entry name" value="P2XRECEPTOR"/>
</dbReference>
<dbReference type="GO" id="GO:0005886">
    <property type="term" value="C:plasma membrane"/>
    <property type="evidence" value="ECO:0007669"/>
    <property type="project" value="UniProtKB-SubCell"/>
</dbReference>
<evidence type="ECO:0000256" key="10">
    <source>
        <dbReference type="ARBA" id="ARBA00023180"/>
    </source>
</evidence>
<keyword evidence="9" id="KW-1015">Disulfide bond</keyword>
<dbReference type="WBParaSite" id="MCU_003006-RA">
    <property type="protein sequence ID" value="MCU_003006-RA"/>
    <property type="gene ID" value="MCU_003006"/>
</dbReference>
<evidence type="ECO:0000256" key="7">
    <source>
        <dbReference type="ARBA" id="ARBA00023065"/>
    </source>
</evidence>
<evidence type="ECO:0000256" key="8">
    <source>
        <dbReference type="ARBA" id="ARBA00023136"/>
    </source>
</evidence>
<proteinExistence type="inferred from homology"/>
<keyword evidence="4" id="KW-1003">Cell membrane</keyword>
<evidence type="ECO:0000256" key="12">
    <source>
        <dbReference type="ARBA" id="ARBA00023303"/>
    </source>
</evidence>
<comment type="subcellular location">
    <subcellularLocation>
        <location evidence="1">Cell membrane</location>
        <topology evidence="1">Multi-pass membrane protein</topology>
    </subcellularLocation>
</comment>
<dbReference type="Gene3D" id="1.10.287.940">
    <property type="entry name" value="atp-gated p2x4 ion channel"/>
    <property type="match status" value="1"/>
</dbReference>
<dbReference type="Pfam" id="PF00864">
    <property type="entry name" value="P2X_receptor"/>
    <property type="match status" value="1"/>
</dbReference>
<evidence type="ECO:0000256" key="1">
    <source>
        <dbReference type="ARBA" id="ARBA00004651"/>
    </source>
</evidence>
<reference evidence="15" key="1">
    <citation type="submission" date="2019-11" db="UniProtKB">
        <authorList>
            <consortium name="WormBaseParasite"/>
        </authorList>
    </citation>
    <scope>IDENTIFICATION</scope>
</reference>
<keyword evidence="6 14" id="KW-1133">Transmembrane helix</keyword>
<dbReference type="PANTHER" id="PTHR10125">
    <property type="entry name" value="P2X PURINOCEPTOR"/>
    <property type="match status" value="1"/>
</dbReference>
<feature type="transmembrane region" description="Helical" evidence="14">
    <location>
        <begin position="362"/>
        <end position="380"/>
    </location>
</feature>
<evidence type="ECO:0000256" key="6">
    <source>
        <dbReference type="ARBA" id="ARBA00022989"/>
    </source>
</evidence>
<dbReference type="GO" id="GO:0001614">
    <property type="term" value="F:purinergic nucleotide receptor activity"/>
    <property type="evidence" value="ECO:0007669"/>
    <property type="project" value="InterPro"/>
</dbReference>
<evidence type="ECO:0000256" key="9">
    <source>
        <dbReference type="ARBA" id="ARBA00023157"/>
    </source>
</evidence>
<accession>A0A5K3EVU0</accession>
<comment type="catalytic activity">
    <reaction evidence="13">
        <text>Ca(2+)(in) = Ca(2+)(out)</text>
        <dbReference type="Rhea" id="RHEA:29671"/>
        <dbReference type="ChEBI" id="CHEBI:29108"/>
    </reaction>
</comment>
<evidence type="ECO:0000256" key="4">
    <source>
        <dbReference type="ARBA" id="ARBA00022475"/>
    </source>
</evidence>
<evidence type="ECO:0000313" key="15">
    <source>
        <dbReference type="WBParaSite" id="MCU_003006-RA"/>
    </source>
</evidence>
<keyword evidence="12" id="KW-0407">Ion channel</keyword>
<dbReference type="GO" id="GO:0004931">
    <property type="term" value="F:extracellularly ATP-gated monoatomic cation channel activity"/>
    <property type="evidence" value="ECO:0007669"/>
    <property type="project" value="InterPro"/>
</dbReference>
<dbReference type="InterPro" id="IPR001429">
    <property type="entry name" value="P2X_purnocptor"/>
</dbReference>
<keyword evidence="7" id="KW-0406">Ion transport</keyword>
<dbReference type="NCBIfam" id="TIGR00863">
    <property type="entry name" value="P2X"/>
    <property type="match status" value="1"/>
</dbReference>